<keyword evidence="1" id="KW-0472">Membrane</keyword>
<dbReference type="EMBL" id="BK032769">
    <property type="protein sequence ID" value="DAF59381.1"/>
    <property type="molecule type" value="Genomic_DNA"/>
</dbReference>
<organism evidence="2">
    <name type="scientific">Myoviridae sp. ctQQg4</name>
    <dbReference type="NCBI Taxonomy" id="2827686"/>
    <lineage>
        <taxon>Viruses</taxon>
        <taxon>Duplodnaviria</taxon>
        <taxon>Heunggongvirae</taxon>
        <taxon>Uroviricota</taxon>
        <taxon>Caudoviricetes</taxon>
    </lineage>
</organism>
<reference evidence="2" key="1">
    <citation type="journal article" date="2021" name="Proc. Natl. Acad. Sci. U.S.A.">
        <title>A Catalog of Tens of Thousands of Viruses from Human Metagenomes Reveals Hidden Associations with Chronic Diseases.</title>
        <authorList>
            <person name="Tisza M.J."/>
            <person name="Buck C.B."/>
        </authorList>
    </citation>
    <scope>NUCLEOTIDE SEQUENCE</scope>
    <source>
        <strain evidence="2">CtQQg4</strain>
    </source>
</reference>
<sequence length="64" mass="7065">MEYIYSLSAAIIVIGVLFLPLSRIRALGIDTSKLDIVKLYEPYVGYVTLAALVVFIVITVFDLA</sequence>
<protein>
    <submittedName>
        <fullName evidence="2">Uncharacterized protein</fullName>
    </submittedName>
</protein>
<evidence type="ECO:0000313" key="2">
    <source>
        <dbReference type="EMBL" id="DAF59381.1"/>
    </source>
</evidence>
<feature type="transmembrane region" description="Helical" evidence="1">
    <location>
        <begin position="6"/>
        <end position="22"/>
    </location>
</feature>
<keyword evidence="1" id="KW-1133">Transmembrane helix</keyword>
<keyword evidence="1" id="KW-0812">Transmembrane</keyword>
<accession>A0A8S5T7R3</accession>
<name>A0A8S5T7R3_9CAUD</name>
<proteinExistence type="predicted"/>
<evidence type="ECO:0000256" key="1">
    <source>
        <dbReference type="SAM" id="Phobius"/>
    </source>
</evidence>
<feature type="transmembrane region" description="Helical" evidence="1">
    <location>
        <begin position="43"/>
        <end position="61"/>
    </location>
</feature>